<feature type="region of interest" description="Disordered" evidence="1">
    <location>
        <begin position="1"/>
        <end position="26"/>
    </location>
</feature>
<evidence type="ECO:0000313" key="3">
    <source>
        <dbReference type="EMBL" id="KAK0482539.1"/>
    </source>
</evidence>
<keyword evidence="2" id="KW-1133">Transmembrane helix</keyword>
<dbReference type="EMBL" id="JAUEPR010000007">
    <property type="protein sequence ID" value="KAK0482539.1"/>
    <property type="molecule type" value="Genomic_DNA"/>
</dbReference>
<comment type="caution">
    <text evidence="3">The sequence shown here is derived from an EMBL/GenBank/DDBJ whole genome shotgun (WGS) entry which is preliminary data.</text>
</comment>
<reference evidence="3" key="1">
    <citation type="submission" date="2023-06" db="EMBL/GenBank/DDBJ databases">
        <authorList>
            <consortium name="Lawrence Berkeley National Laboratory"/>
            <person name="Ahrendt S."/>
            <person name="Sahu N."/>
            <person name="Indic B."/>
            <person name="Wong-Bajracharya J."/>
            <person name="Merenyi Z."/>
            <person name="Ke H.-M."/>
            <person name="Monk M."/>
            <person name="Kocsube S."/>
            <person name="Drula E."/>
            <person name="Lipzen A."/>
            <person name="Balint B."/>
            <person name="Henrissat B."/>
            <person name="Andreopoulos B."/>
            <person name="Martin F.M."/>
            <person name="Harder C.B."/>
            <person name="Rigling D."/>
            <person name="Ford K.L."/>
            <person name="Foster G.D."/>
            <person name="Pangilinan J."/>
            <person name="Papanicolaou A."/>
            <person name="Barry K."/>
            <person name="LaButti K."/>
            <person name="Viragh M."/>
            <person name="Koriabine M."/>
            <person name="Yan M."/>
            <person name="Riley R."/>
            <person name="Champramary S."/>
            <person name="Plett K.L."/>
            <person name="Tsai I.J."/>
            <person name="Slot J."/>
            <person name="Sipos G."/>
            <person name="Plett J."/>
            <person name="Nagy L.G."/>
            <person name="Grigoriev I.V."/>
        </authorList>
    </citation>
    <scope>NUCLEOTIDE SEQUENCE</scope>
    <source>
        <strain evidence="3">ICMP 16352</strain>
    </source>
</reference>
<accession>A0AA39PFA2</accession>
<organism evidence="3 4">
    <name type="scientific">Armillaria novae-zelandiae</name>
    <dbReference type="NCBI Taxonomy" id="153914"/>
    <lineage>
        <taxon>Eukaryota</taxon>
        <taxon>Fungi</taxon>
        <taxon>Dikarya</taxon>
        <taxon>Basidiomycota</taxon>
        <taxon>Agaricomycotina</taxon>
        <taxon>Agaricomycetes</taxon>
        <taxon>Agaricomycetidae</taxon>
        <taxon>Agaricales</taxon>
        <taxon>Marasmiineae</taxon>
        <taxon>Physalacriaceae</taxon>
        <taxon>Armillaria</taxon>
    </lineage>
</organism>
<keyword evidence="4" id="KW-1185">Reference proteome</keyword>
<feature type="transmembrane region" description="Helical" evidence="2">
    <location>
        <begin position="70"/>
        <end position="95"/>
    </location>
</feature>
<gene>
    <name evidence="3" type="ORF">IW261DRAFT_1606383</name>
</gene>
<evidence type="ECO:0000256" key="1">
    <source>
        <dbReference type="SAM" id="MobiDB-lite"/>
    </source>
</evidence>
<dbReference type="Proteomes" id="UP001175227">
    <property type="component" value="Unassembled WGS sequence"/>
</dbReference>
<protein>
    <submittedName>
        <fullName evidence="3">Uncharacterized protein</fullName>
    </submittedName>
</protein>
<keyword evidence="2" id="KW-0472">Membrane</keyword>
<evidence type="ECO:0000313" key="4">
    <source>
        <dbReference type="Proteomes" id="UP001175227"/>
    </source>
</evidence>
<keyword evidence="2" id="KW-0812">Transmembrane</keyword>
<name>A0AA39PFA2_9AGAR</name>
<dbReference type="AlphaFoldDB" id="A0AA39PFA2"/>
<proteinExistence type="predicted"/>
<evidence type="ECO:0000256" key="2">
    <source>
        <dbReference type="SAM" id="Phobius"/>
    </source>
</evidence>
<sequence>MQRVVSARHEEDNHKAGTGCNNPSNYEDRFSEDPVYEETTPNARVWVTYQTESAIRNANMIEEIRDNVNVLLAGLFSLIVTTSVVSASLLFELLLVRREIANGSPVETIPISSLNPQTAFVPAATDVWPFSSSNGCITTLYPPLDLYVTGVLFDI</sequence>